<sequence length="390" mass="43722">MANARDIQLDALRAIAVTMVMYSHFYAAGGSSFWGHIGVRLFFVLSGFLITRLLLEARSAAAFEAGPALRSFYIRRALRIFPPYFAVLGFVWLFDLEQSRGSLVWHALYLSNFWYALRNDWNPWVLCHFWSLSIEEQFYIAWPLVVLLAPYRRFEQICIGVIALSLAYRFYWPVTATPALARDLLPPASMDALASGALLACWRSRGAGLPQWMRLGWPAFAAAFLMIEWFVPAPPDPTLEWARWLLLQVLPLVPLMAMVAACSRGLGGIPGRFAELPPLLALGRISYGVYLYHPILLSLAVKSQPWIPLNVSEQGSGRFLVASIATIVVAAISWLVFERPLNSLKRHFPYVRRAQAGRAGWFARPVEAYPGGSPDGRAPSLDLPRTDARP</sequence>
<dbReference type="InterPro" id="IPR050879">
    <property type="entry name" value="Acyltransferase_3"/>
</dbReference>
<dbReference type="InterPro" id="IPR002656">
    <property type="entry name" value="Acyl_transf_3_dom"/>
</dbReference>
<keyword evidence="1" id="KW-0812">Transmembrane</keyword>
<keyword evidence="3" id="KW-1185">Reference proteome</keyword>
<dbReference type="RefSeq" id="WP_064981881.1">
    <property type="nucleotide sequence ID" value="NZ_CP033507.1"/>
</dbReference>
<feature type="transmembrane region" description="Helical" evidence="1">
    <location>
        <begin position="319"/>
        <end position="337"/>
    </location>
</feature>
<reference evidence="2 3" key="1">
    <citation type="submission" date="2018-09" db="EMBL/GenBank/DDBJ databases">
        <title>Mesorhizobium carmichaelinearum sp. nov. isolated from Carmichaelinea spp. root nodules in New Zealand.</title>
        <authorList>
            <person name="De Meyer S.E."/>
        </authorList>
    </citation>
    <scope>NUCLEOTIDE SEQUENCE [LARGE SCALE GENOMIC DNA]</scope>
    <source>
        <strain evidence="2 3">LMG 28313</strain>
    </source>
</reference>
<feature type="transmembrane region" description="Helical" evidence="1">
    <location>
        <begin position="244"/>
        <end position="267"/>
    </location>
</feature>
<keyword evidence="2" id="KW-0012">Acyltransferase</keyword>
<dbReference type="GO" id="GO:0009103">
    <property type="term" value="P:lipopolysaccharide biosynthetic process"/>
    <property type="evidence" value="ECO:0007669"/>
    <property type="project" value="TreeGrafter"/>
</dbReference>
<organism evidence="2 3">
    <name type="scientific">Mesorhizobium jarvisii</name>
    <dbReference type="NCBI Taxonomy" id="1777867"/>
    <lineage>
        <taxon>Bacteria</taxon>
        <taxon>Pseudomonadati</taxon>
        <taxon>Pseudomonadota</taxon>
        <taxon>Alphaproteobacteria</taxon>
        <taxon>Hyphomicrobiales</taxon>
        <taxon>Phyllobacteriaceae</taxon>
        <taxon>Mesorhizobium</taxon>
    </lineage>
</organism>
<dbReference type="EMBL" id="QZXA01000016">
    <property type="protein sequence ID" value="RJT29164.1"/>
    <property type="molecule type" value="Genomic_DNA"/>
</dbReference>
<dbReference type="PANTHER" id="PTHR23028:SF53">
    <property type="entry name" value="ACYL_TRANSF_3 DOMAIN-CONTAINING PROTEIN"/>
    <property type="match status" value="1"/>
</dbReference>
<dbReference type="GO" id="GO:0016020">
    <property type="term" value="C:membrane"/>
    <property type="evidence" value="ECO:0007669"/>
    <property type="project" value="TreeGrafter"/>
</dbReference>
<comment type="caution">
    <text evidence="2">The sequence shown here is derived from an EMBL/GenBank/DDBJ whole genome shotgun (WGS) entry which is preliminary data.</text>
</comment>
<name>A0A6M7THP6_9HYPH</name>
<evidence type="ECO:0000313" key="2">
    <source>
        <dbReference type="EMBL" id="RJT29164.1"/>
    </source>
</evidence>
<dbReference type="GO" id="GO:0016747">
    <property type="term" value="F:acyltransferase activity, transferring groups other than amino-acyl groups"/>
    <property type="evidence" value="ECO:0007669"/>
    <property type="project" value="InterPro"/>
</dbReference>
<evidence type="ECO:0000256" key="1">
    <source>
        <dbReference type="SAM" id="Phobius"/>
    </source>
</evidence>
<keyword evidence="1" id="KW-1133">Transmembrane helix</keyword>
<keyword evidence="1" id="KW-0472">Membrane</keyword>
<feature type="transmembrane region" description="Helical" evidence="1">
    <location>
        <begin position="7"/>
        <end position="27"/>
    </location>
</feature>
<feature type="transmembrane region" description="Helical" evidence="1">
    <location>
        <begin position="214"/>
        <end position="232"/>
    </location>
</feature>
<feature type="transmembrane region" description="Helical" evidence="1">
    <location>
        <begin position="33"/>
        <end position="55"/>
    </location>
</feature>
<dbReference type="Proteomes" id="UP000275530">
    <property type="component" value="Unassembled WGS sequence"/>
</dbReference>
<keyword evidence="2" id="KW-0808">Transferase</keyword>
<feature type="transmembrane region" description="Helical" evidence="1">
    <location>
        <begin position="279"/>
        <end position="299"/>
    </location>
</feature>
<dbReference type="Pfam" id="PF01757">
    <property type="entry name" value="Acyl_transf_3"/>
    <property type="match status" value="1"/>
</dbReference>
<accession>A0A6M7THP6</accession>
<dbReference type="PANTHER" id="PTHR23028">
    <property type="entry name" value="ACETYLTRANSFERASE"/>
    <property type="match status" value="1"/>
</dbReference>
<dbReference type="AlphaFoldDB" id="A0A6M7THP6"/>
<gene>
    <name evidence="2" type="ORF">D3242_29910</name>
</gene>
<evidence type="ECO:0000313" key="3">
    <source>
        <dbReference type="Proteomes" id="UP000275530"/>
    </source>
</evidence>
<protein>
    <submittedName>
        <fullName evidence="2">Acyltransferase</fullName>
    </submittedName>
</protein>
<proteinExistence type="predicted"/>